<feature type="transmembrane region" description="Helical" evidence="1">
    <location>
        <begin position="86"/>
        <end position="105"/>
    </location>
</feature>
<keyword evidence="1" id="KW-0812">Transmembrane</keyword>
<feature type="transmembrane region" description="Helical" evidence="1">
    <location>
        <begin position="53"/>
        <end position="74"/>
    </location>
</feature>
<dbReference type="STRING" id="869212.Turpa_1902"/>
<feature type="domain" description="Inositolphosphotransferase Aur1/Ipt1" evidence="2">
    <location>
        <begin position="62"/>
        <end position="195"/>
    </location>
</feature>
<proteinExistence type="predicted"/>
<keyword evidence="1" id="KW-1133">Transmembrane helix</keyword>
<evidence type="ECO:0000313" key="4">
    <source>
        <dbReference type="Proteomes" id="UP000006048"/>
    </source>
</evidence>
<dbReference type="EMBL" id="CP002959">
    <property type="protein sequence ID" value="AFM12549.1"/>
    <property type="molecule type" value="Genomic_DNA"/>
</dbReference>
<sequence>MSDFFRRMPPLKQNVLLGLLAVAVAMPMYTATNIVYGDRPGISLATFVDDAVPFLPFSILGYALVYVFIFLPVFTISNRAIFTRVFYGFLLISFIALPFFIFFPVRVPRPGVPTQESFFYWGVAFNYVLDKPVNAFPSLHIANAVFAAACCVKLSPRVGLWGIIAATLITISTLTVRQHFLADLVAATAIALAVYFVLVHKVIRREIQSGGGAALVFAPRTAFWVLYLYVIFLGIAGLLFMAGLRFAPVLPTN</sequence>
<gene>
    <name evidence="3" type="ordered locus">Turpa_1902</name>
</gene>
<dbReference type="SUPFAM" id="SSF48317">
    <property type="entry name" value="Acid phosphatase/Vanadium-dependent haloperoxidase"/>
    <property type="match status" value="1"/>
</dbReference>
<dbReference type="GO" id="GO:0016020">
    <property type="term" value="C:membrane"/>
    <property type="evidence" value="ECO:0007669"/>
    <property type="project" value="UniProtKB-SubCell"/>
</dbReference>
<keyword evidence="1" id="KW-0472">Membrane</keyword>
<dbReference type="AlphaFoldDB" id="I4B5J2"/>
<evidence type="ECO:0000313" key="3">
    <source>
        <dbReference type="EMBL" id="AFM12549.1"/>
    </source>
</evidence>
<feature type="transmembrane region" description="Helical" evidence="1">
    <location>
        <begin position="224"/>
        <end position="247"/>
    </location>
</feature>
<keyword evidence="4" id="KW-1185">Reference proteome</keyword>
<name>I4B5J2_TURPD</name>
<evidence type="ECO:0000256" key="1">
    <source>
        <dbReference type="SAM" id="Phobius"/>
    </source>
</evidence>
<protein>
    <submittedName>
        <fullName evidence="3">Phosphoesterase PA-phosphatase related protein</fullName>
    </submittedName>
</protein>
<dbReference type="OrthoDB" id="256494at2"/>
<feature type="transmembrane region" description="Helical" evidence="1">
    <location>
        <begin position="135"/>
        <end position="152"/>
    </location>
</feature>
<dbReference type="Pfam" id="PF14378">
    <property type="entry name" value="PAP2_3"/>
    <property type="match status" value="1"/>
</dbReference>
<accession>I4B5J2</accession>
<dbReference type="Proteomes" id="UP000006048">
    <property type="component" value="Chromosome"/>
</dbReference>
<reference evidence="3 4" key="1">
    <citation type="submission" date="2012-06" db="EMBL/GenBank/DDBJ databases">
        <title>The complete chromosome of genome of Turneriella parva DSM 21527.</title>
        <authorList>
            <consortium name="US DOE Joint Genome Institute (JGI-PGF)"/>
            <person name="Lucas S."/>
            <person name="Han J."/>
            <person name="Lapidus A."/>
            <person name="Bruce D."/>
            <person name="Goodwin L."/>
            <person name="Pitluck S."/>
            <person name="Peters L."/>
            <person name="Kyrpides N."/>
            <person name="Mavromatis K."/>
            <person name="Ivanova N."/>
            <person name="Mikhailova N."/>
            <person name="Chertkov O."/>
            <person name="Detter J.C."/>
            <person name="Tapia R."/>
            <person name="Han C."/>
            <person name="Land M."/>
            <person name="Hauser L."/>
            <person name="Markowitz V."/>
            <person name="Cheng J.-F."/>
            <person name="Hugenholtz P."/>
            <person name="Woyke T."/>
            <person name="Wu D."/>
            <person name="Gronow S."/>
            <person name="Wellnitz S."/>
            <person name="Brambilla E."/>
            <person name="Klenk H.-P."/>
            <person name="Eisen J.A."/>
        </authorList>
    </citation>
    <scope>NUCLEOTIDE SEQUENCE [LARGE SCALE GENOMIC DNA]</scope>
    <source>
        <strain evidence="4">ATCC BAA-1111 / DSM 21527 / NCTC 11395 / H</strain>
    </source>
</reference>
<dbReference type="HOGENOM" id="CLU_1098131_0_0_12"/>
<dbReference type="InterPro" id="IPR026841">
    <property type="entry name" value="Aur1/Ipt1"/>
</dbReference>
<dbReference type="RefSeq" id="WP_014803058.1">
    <property type="nucleotide sequence ID" value="NC_018020.1"/>
</dbReference>
<dbReference type="Gene3D" id="1.20.144.10">
    <property type="entry name" value="Phosphatidic acid phosphatase type 2/haloperoxidase"/>
    <property type="match status" value="1"/>
</dbReference>
<dbReference type="KEGG" id="tpx:Turpa_1902"/>
<dbReference type="InterPro" id="IPR036938">
    <property type="entry name" value="PAP2/HPO_sf"/>
</dbReference>
<feature type="transmembrane region" description="Helical" evidence="1">
    <location>
        <begin position="159"/>
        <end position="178"/>
    </location>
</feature>
<feature type="transmembrane region" description="Helical" evidence="1">
    <location>
        <begin position="184"/>
        <end position="203"/>
    </location>
</feature>
<evidence type="ECO:0000259" key="2">
    <source>
        <dbReference type="Pfam" id="PF14378"/>
    </source>
</evidence>
<organism evidence="3 4">
    <name type="scientific">Turneriella parva (strain ATCC BAA-1111 / DSM 21527 / NCTC 11395 / H)</name>
    <name type="common">Leptospira parva</name>
    <dbReference type="NCBI Taxonomy" id="869212"/>
    <lineage>
        <taxon>Bacteria</taxon>
        <taxon>Pseudomonadati</taxon>
        <taxon>Spirochaetota</taxon>
        <taxon>Spirochaetia</taxon>
        <taxon>Leptospirales</taxon>
        <taxon>Leptospiraceae</taxon>
        <taxon>Turneriella</taxon>
    </lineage>
</organism>